<dbReference type="PRINTS" id="PR00416">
    <property type="entry name" value="EUTPISMRASEI"/>
</dbReference>
<dbReference type="EMBL" id="BOPV01000001">
    <property type="protein sequence ID" value="GIL38686.1"/>
    <property type="molecule type" value="Genomic_DNA"/>
</dbReference>
<keyword evidence="5" id="KW-0238">DNA-binding</keyword>
<reference evidence="10" key="1">
    <citation type="submission" date="2021-02" db="EMBL/GenBank/DDBJ databases">
        <title>Genome sequence of Rhodospirillales sp. strain TMPK1 isolated from soil.</title>
        <authorList>
            <person name="Nakai R."/>
            <person name="Kusada H."/>
            <person name="Tamaki H."/>
        </authorList>
    </citation>
    <scope>NUCLEOTIDE SEQUENCE</scope>
    <source>
        <strain evidence="10">TMPK1</strain>
    </source>
</reference>
<evidence type="ECO:0000259" key="8">
    <source>
        <dbReference type="Pfam" id="PF01028"/>
    </source>
</evidence>
<evidence type="ECO:0000259" key="9">
    <source>
        <dbReference type="Pfam" id="PF21338"/>
    </source>
</evidence>
<feature type="region of interest" description="Disordered" evidence="7">
    <location>
        <begin position="1"/>
        <end position="20"/>
    </location>
</feature>
<dbReference type="EC" id="5.6.2.1" evidence="3"/>
<evidence type="ECO:0000256" key="1">
    <source>
        <dbReference type="ARBA" id="ARBA00000213"/>
    </source>
</evidence>
<evidence type="ECO:0000256" key="3">
    <source>
        <dbReference type="ARBA" id="ARBA00012891"/>
    </source>
</evidence>
<dbReference type="Gene3D" id="1.10.132.120">
    <property type="match status" value="1"/>
</dbReference>
<dbReference type="InterPro" id="IPR011010">
    <property type="entry name" value="DNA_brk_join_enz"/>
</dbReference>
<evidence type="ECO:0000313" key="11">
    <source>
        <dbReference type="Proteomes" id="UP000681075"/>
    </source>
</evidence>
<dbReference type="InterPro" id="IPR049331">
    <property type="entry name" value="Top1B_N_bact"/>
</dbReference>
<keyword evidence="4" id="KW-0799">Topoisomerase</keyword>
<dbReference type="SUPFAM" id="SSF55869">
    <property type="entry name" value="DNA topoisomerase I domain"/>
    <property type="match status" value="1"/>
</dbReference>
<feature type="domain" description="DNA topoisomerase IB N-terminal" evidence="9">
    <location>
        <begin position="45"/>
        <end position="93"/>
    </location>
</feature>
<accession>A0A8S8XBV0</accession>
<dbReference type="PROSITE" id="PS52038">
    <property type="entry name" value="TOPO_IB_2"/>
    <property type="match status" value="1"/>
</dbReference>
<evidence type="ECO:0000256" key="4">
    <source>
        <dbReference type="ARBA" id="ARBA00023029"/>
    </source>
</evidence>
<dbReference type="RefSeq" id="WP_420241737.1">
    <property type="nucleotide sequence ID" value="NZ_BOPV01000001.1"/>
</dbReference>
<proteinExistence type="inferred from homology"/>
<dbReference type="GO" id="GO:0003677">
    <property type="term" value="F:DNA binding"/>
    <property type="evidence" value="ECO:0007669"/>
    <property type="project" value="UniProtKB-KW"/>
</dbReference>
<dbReference type="GO" id="GO:0003917">
    <property type="term" value="F:DNA topoisomerase type I (single strand cut, ATP-independent) activity"/>
    <property type="evidence" value="ECO:0007669"/>
    <property type="project" value="UniProtKB-EC"/>
</dbReference>
<dbReference type="InterPro" id="IPR001631">
    <property type="entry name" value="TopoI"/>
</dbReference>
<dbReference type="SUPFAM" id="SSF56349">
    <property type="entry name" value="DNA breaking-rejoining enzymes"/>
    <property type="match status" value="1"/>
</dbReference>
<dbReference type="InterPro" id="IPR035447">
    <property type="entry name" value="DNA_topo_I_N_sf"/>
</dbReference>
<evidence type="ECO:0000256" key="6">
    <source>
        <dbReference type="ARBA" id="ARBA00023235"/>
    </source>
</evidence>
<dbReference type="InterPro" id="IPR014711">
    <property type="entry name" value="TopoI_cat_a-hlx-sub_euk"/>
</dbReference>
<keyword evidence="11" id="KW-1185">Reference proteome</keyword>
<evidence type="ECO:0000313" key="10">
    <source>
        <dbReference type="EMBL" id="GIL38686.1"/>
    </source>
</evidence>
<name>A0A8S8XBV0_9PROT</name>
<dbReference type="Pfam" id="PF01028">
    <property type="entry name" value="Topoisom_I"/>
    <property type="match status" value="1"/>
</dbReference>
<feature type="domain" description="DNA topoisomerase I catalytic core eukaryotic-type" evidence="8">
    <location>
        <begin position="104"/>
        <end position="314"/>
    </location>
</feature>
<evidence type="ECO:0000256" key="5">
    <source>
        <dbReference type="ARBA" id="ARBA00023125"/>
    </source>
</evidence>
<gene>
    <name evidence="10" type="ORF">TMPK1_09230</name>
</gene>
<evidence type="ECO:0000256" key="2">
    <source>
        <dbReference type="ARBA" id="ARBA00006645"/>
    </source>
</evidence>
<dbReference type="Gene3D" id="3.90.15.10">
    <property type="entry name" value="Topoisomerase I, Chain A, domain 3"/>
    <property type="match status" value="1"/>
</dbReference>
<dbReference type="Gene3D" id="3.30.66.10">
    <property type="entry name" value="DNA topoisomerase I domain"/>
    <property type="match status" value="1"/>
</dbReference>
<comment type="catalytic activity">
    <reaction evidence="1">
        <text>ATP-independent breakage of single-stranded DNA, followed by passage and rejoining.</text>
        <dbReference type="EC" id="5.6.2.1"/>
    </reaction>
</comment>
<dbReference type="Pfam" id="PF21338">
    <property type="entry name" value="Top1B_N_bact"/>
    <property type="match status" value="1"/>
</dbReference>
<protein>
    <recommendedName>
        <fullName evidence="3">DNA topoisomerase</fullName>
        <ecNumber evidence="3">5.6.2.1</ecNumber>
    </recommendedName>
</protein>
<sequence>MTFASTDTIEPAPTMPSPPVAARQAGLRYVSDESPGITRRKARGGFTYLAADGTQIRDDKSLRRIRALAIPPAYTDVWICPLPNGHIQATGRDARGRKQYRYHAKWREVRDEAKYERTLAFAEALPAIRARVDADLRRTGLPREKLLATVVRLLESTLIRVGNEEYARDNGSYGLTTMRDKHVETEGAKIRFEFKGKSGKKHAVEIRDRRLAKIVAACQALPGQELFQYLDENDERRSISSDDVNAYLREITGQDFTAKDFRTWAGTVLAALALQAFESFDSQAAAKRQVTEAIEKVAARLGNTKAVCRKCYIHPEIFAAHLDGSLAERLKVETEIELVQGLTSMSSEETAVLAFLQQRLAKAVSKTKKKRAAKKTGAKRMRTH</sequence>
<keyword evidence="6" id="KW-0413">Isomerase</keyword>
<dbReference type="GO" id="GO:0006265">
    <property type="term" value="P:DNA topological change"/>
    <property type="evidence" value="ECO:0007669"/>
    <property type="project" value="InterPro"/>
</dbReference>
<organism evidence="10 11">
    <name type="scientific">Roseiterribacter gracilis</name>
    <dbReference type="NCBI Taxonomy" id="2812848"/>
    <lineage>
        <taxon>Bacteria</taxon>
        <taxon>Pseudomonadati</taxon>
        <taxon>Pseudomonadota</taxon>
        <taxon>Alphaproteobacteria</taxon>
        <taxon>Rhodospirillales</taxon>
        <taxon>Roseiterribacteraceae</taxon>
        <taxon>Roseiterribacter</taxon>
    </lineage>
</organism>
<dbReference type="Proteomes" id="UP000681075">
    <property type="component" value="Unassembled WGS sequence"/>
</dbReference>
<dbReference type="AlphaFoldDB" id="A0A8S8XBV0"/>
<dbReference type="CDD" id="cd00659">
    <property type="entry name" value="Topo_IB_C"/>
    <property type="match status" value="1"/>
</dbReference>
<comment type="similarity">
    <text evidence="2">Belongs to the type IB topoisomerase family.</text>
</comment>
<comment type="caution">
    <text evidence="10">The sequence shown here is derived from an EMBL/GenBank/DDBJ whole genome shotgun (WGS) entry which is preliminary data.</text>
</comment>
<dbReference type="InterPro" id="IPR013500">
    <property type="entry name" value="TopoI_cat_euk"/>
</dbReference>
<evidence type="ECO:0000256" key="7">
    <source>
        <dbReference type="SAM" id="MobiDB-lite"/>
    </source>
</evidence>